<gene>
    <name evidence="1" type="ORF">TNCT_719381</name>
</gene>
<dbReference type="Proteomes" id="UP000887116">
    <property type="component" value="Unassembled WGS sequence"/>
</dbReference>
<name>A0A8X6FUQ0_TRICU</name>
<dbReference type="AlphaFoldDB" id="A0A8X6FUQ0"/>
<evidence type="ECO:0000313" key="2">
    <source>
        <dbReference type="Proteomes" id="UP000887116"/>
    </source>
</evidence>
<proteinExistence type="predicted"/>
<sequence length="90" mass="10359">MEINGVDRAAISKDKCDFVYILKPDGGAYRSKRSRRTVDYRCGDQGKDMSRPLRGKEQVTGFEREPGEGRSFPVEEKMTTLKFLRLKKVK</sequence>
<dbReference type="EMBL" id="BMAO01033370">
    <property type="protein sequence ID" value="GFQ89033.1"/>
    <property type="molecule type" value="Genomic_DNA"/>
</dbReference>
<accession>A0A8X6FUQ0</accession>
<protein>
    <submittedName>
        <fullName evidence="1">Uncharacterized protein</fullName>
    </submittedName>
</protein>
<reference evidence="1" key="1">
    <citation type="submission" date="2020-07" db="EMBL/GenBank/DDBJ databases">
        <title>Multicomponent nature underlies the extraordinary mechanical properties of spider dragline silk.</title>
        <authorList>
            <person name="Kono N."/>
            <person name="Nakamura H."/>
            <person name="Mori M."/>
            <person name="Yoshida Y."/>
            <person name="Ohtoshi R."/>
            <person name="Malay A.D."/>
            <person name="Moran D.A.P."/>
            <person name="Tomita M."/>
            <person name="Numata K."/>
            <person name="Arakawa K."/>
        </authorList>
    </citation>
    <scope>NUCLEOTIDE SEQUENCE</scope>
</reference>
<comment type="caution">
    <text evidence="1">The sequence shown here is derived from an EMBL/GenBank/DDBJ whole genome shotgun (WGS) entry which is preliminary data.</text>
</comment>
<organism evidence="1 2">
    <name type="scientific">Trichonephila clavata</name>
    <name type="common">Joro spider</name>
    <name type="synonym">Nephila clavata</name>
    <dbReference type="NCBI Taxonomy" id="2740835"/>
    <lineage>
        <taxon>Eukaryota</taxon>
        <taxon>Metazoa</taxon>
        <taxon>Ecdysozoa</taxon>
        <taxon>Arthropoda</taxon>
        <taxon>Chelicerata</taxon>
        <taxon>Arachnida</taxon>
        <taxon>Araneae</taxon>
        <taxon>Araneomorphae</taxon>
        <taxon>Entelegynae</taxon>
        <taxon>Araneoidea</taxon>
        <taxon>Nephilidae</taxon>
        <taxon>Trichonephila</taxon>
    </lineage>
</organism>
<keyword evidence="2" id="KW-1185">Reference proteome</keyword>
<evidence type="ECO:0000313" key="1">
    <source>
        <dbReference type="EMBL" id="GFQ89033.1"/>
    </source>
</evidence>